<evidence type="ECO:0000256" key="1">
    <source>
        <dbReference type="ARBA" id="ARBA00004162"/>
    </source>
</evidence>
<proteinExistence type="inferred from homology"/>
<keyword evidence="3" id="KW-1003">Cell membrane</keyword>
<dbReference type="Gene3D" id="3.30.2390.20">
    <property type="entry name" value="Type VII secretion system EccB, repeat 1 domain"/>
    <property type="match status" value="1"/>
</dbReference>
<dbReference type="NCBIfam" id="TIGR03919">
    <property type="entry name" value="T7SS_EccB"/>
    <property type="match status" value="1"/>
</dbReference>
<evidence type="ECO:0000256" key="4">
    <source>
        <dbReference type="ARBA" id="ARBA00022692"/>
    </source>
</evidence>
<dbReference type="OrthoDB" id="3847604at2"/>
<evidence type="ECO:0000313" key="11">
    <source>
        <dbReference type="EMBL" id="SDY28748.1"/>
    </source>
</evidence>
<dbReference type="GO" id="GO:0005886">
    <property type="term" value="C:plasma membrane"/>
    <property type="evidence" value="ECO:0007669"/>
    <property type="project" value="UniProtKB-SubCell"/>
</dbReference>
<evidence type="ECO:0000256" key="8">
    <source>
        <dbReference type="ARBA" id="ARBA00022989"/>
    </source>
</evidence>
<evidence type="ECO:0000256" key="5">
    <source>
        <dbReference type="ARBA" id="ARBA00022741"/>
    </source>
</evidence>
<keyword evidence="6" id="KW-0378">Hydrolase</keyword>
<dbReference type="GO" id="GO:0005576">
    <property type="term" value="C:extracellular region"/>
    <property type="evidence" value="ECO:0007669"/>
    <property type="project" value="TreeGrafter"/>
</dbReference>
<sequence>MQTQRDHVHAYQFLMGRMSSALVLGDPASAEVPARRAAVGIYIGLVLALLIAVGFGIFGWLVPGGNNSWQAQGAIVVEKETGTRYVNVGGVLHPTLNYASAKLLQGPNASAKVTLLSQASLADAPRGAPLGIPNAPQILPSAQDLVGAHWLTCLPGSAGDAAPGSAELSLNFDPGAPAAPLPPDRYVLVQSPEGTQYVLWGGAKHRVAEPTVPIALGMAAARPVPAPQPWLDALPDGPVLASAEIAGSGTTGPSIGGKAYPVGQLFEQRSANGDVQTFVLRREGLAPISRTEFMLLEVAPGTPEPARIEAAAVASAPRSADRSLLGRLPDLSGARWQDHGPAALCLRQVPAGPRIASEVVFTEPGAAAGGVHLRPGTGVVVAAMPIPPGRRVPDRYLITGDSKYLLPDDDSMRALGYAGVPVQPLSNDLLATVPSGPALSQAAVGATRKG</sequence>
<dbReference type="Pfam" id="PF05108">
    <property type="entry name" value="T7SS_ESX1_EccB"/>
    <property type="match status" value="1"/>
</dbReference>
<dbReference type="PANTHER" id="PTHR40765">
    <property type="entry name" value="ESX-2 SECRETION SYSTEM ATPASE ECCB2"/>
    <property type="match status" value="1"/>
</dbReference>
<keyword evidence="5" id="KW-0547">Nucleotide-binding</keyword>
<comment type="similarity">
    <text evidence="2">Belongs to the EccB family.</text>
</comment>
<comment type="subcellular location">
    <subcellularLocation>
        <location evidence="1">Cell membrane</location>
        <topology evidence="1">Single-pass membrane protein</topology>
    </subcellularLocation>
</comment>
<dbReference type="PANTHER" id="PTHR40765:SF2">
    <property type="entry name" value="ESX-2 SECRETION SYSTEM ATPASE ECCB2"/>
    <property type="match status" value="1"/>
</dbReference>
<dbReference type="Proteomes" id="UP000199529">
    <property type="component" value="Unassembled WGS sequence"/>
</dbReference>
<dbReference type="InterPro" id="IPR007795">
    <property type="entry name" value="T7SS_EccB"/>
</dbReference>
<dbReference type="AlphaFoldDB" id="A0A1H3INV0"/>
<keyword evidence="7" id="KW-0067">ATP-binding</keyword>
<reference evidence="12" key="1">
    <citation type="submission" date="2016-10" db="EMBL/GenBank/DDBJ databases">
        <authorList>
            <person name="Varghese N."/>
            <person name="Submissions S."/>
        </authorList>
    </citation>
    <scope>NUCLEOTIDE SEQUENCE [LARGE SCALE GENOMIC DNA]</scope>
    <source>
        <strain evidence="12">CGMCC 4.3530</strain>
    </source>
</reference>
<protein>
    <submittedName>
        <fullName evidence="11">Type VII secretion protein EccB</fullName>
    </submittedName>
</protein>
<name>A0A1H3INV0_9PSEU</name>
<keyword evidence="8 10" id="KW-1133">Transmembrane helix</keyword>
<keyword evidence="12" id="KW-1185">Reference proteome</keyword>
<dbReference type="STRING" id="418495.SAMN05216215_102352"/>
<dbReference type="Gene3D" id="2.40.50.910">
    <property type="entry name" value="Type VII secretion system EccB, repeat 3 domain"/>
    <property type="match status" value="1"/>
</dbReference>
<accession>A0A1H3INV0</accession>
<evidence type="ECO:0000256" key="2">
    <source>
        <dbReference type="ARBA" id="ARBA00008149"/>
    </source>
</evidence>
<dbReference type="GO" id="GO:0005524">
    <property type="term" value="F:ATP binding"/>
    <property type="evidence" value="ECO:0007669"/>
    <property type="project" value="UniProtKB-KW"/>
</dbReference>
<evidence type="ECO:0000256" key="7">
    <source>
        <dbReference type="ARBA" id="ARBA00022840"/>
    </source>
</evidence>
<evidence type="ECO:0000256" key="10">
    <source>
        <dbReference type="SAM" id="Phobius"/>
    </source>
</evidence>
<dbReference type="EMBL" id="FNOK01000023">
    <property type="protein sequence ID" value="SDY28748.1"/>
    <property type="molecule type" value="Genomic_DNA"/>
</dbReference>
<gene>
    <name evidence="11" type="ORF">SAMN05216215_102352</name>
</gene>
<organism evidence="11 12">
    <name type="scientific">Saccharopolyspora shandongensis</name>
    <dbReference type="NCBI Taxonomy" id="418495"/>
    <lineage>
        <taxon>Bacteria</taxon>
        <taxon>Bacillati</taxon>
        <taxon>Actinomycetota</taxon>
        <taxon>Actinomycetes</taxon>
        <taxon>Pseudonocardiales</taxon>
        <taxon>Pseudonocardiaceae</taxon>
        <taxon>Saccharopolyspora</taxon>
    </lineage>
</organism>
<dbReference type="RefSeq" id="WP_093268975.1">
    <property type="nucleotide sequence ID" value="NZ_FNOK01000023.1"/>
</dbReference>
<dbReference type="GO" id="GO:0016787">
    <property type="term" value="F:hydrolase activity"/>
    <property type="evidence" value="ECO:0007669"/>
    <property type="project" value="UniProtKB-KW"/>
</dbReference>
<dbReference type="InterPro" id="IPR042485">
    <property type="entry name" value="T7SS_EccB_R3"/>
</dbReference>
<evidence type="ECO:0000256" key="3">
    <source>
        <dbReference type="ARBA" id="ARBA00022475"/>
    </source>
</evidence>
<keyword evidence="4 10" id="KW-0812">Transmembrane</keyword>
<keyword evidence="9 10" id="KW-0472">Membrane</keyword>
<evidence type="ECO:0000256" key="6">
    <source>
        <dbReference type="ARBA" id="ARBA00022801"/>
    </source>
</evidence>
<dbReference type="InterPro" id="IPR044857">
    <property type="entry name" value="T7SS_EccB_R1"/>
</dbReference>
<evidence type="ECO:0000313" key="12">
    <source>
        <dbReference type="Proteomes" id="UP000199529"/>
    </source>
</evidence>
<evidence type="ECO:0000256" key="9">
    <source>
        <dbReference type="ARBA" id="ARBA00023136"/>
    </source>
</evidence>
<feature type="transmembrane region" description="Helical" evidence="10">
    <location>
        <begin position="39"/>
        <end position="62"/>
    </location>
</feature>